<proteinExistence type="predicted"/>
<dbReference type="KEGG" id="sre:PTSG_01800"/>
<dbReference type="PANTHER" id="PTHR17985:SF8">
    <property type="entry name" value="TRANSPORT AND GOLGI ORGANIZATION PROTEIN 2 HOMOLOG"/>
    <property type="match status" value="1"/>
</dbReference>
<dbReference type="eggNOG" id="KOG2342">
    <property type="taxonomic scope" value="Eukaryota"/>
</dbReference>
<reference evidence="2" key="1">
    <citation type="submission" date="2009-08" db="EMBL/GenBank/DDBJ databases">
        <title>Annotation of Salpingoeca rosetta.</title>
        <authorList>
            <consortium name="The Broad Institute Genome Sequencing Platform"/>
            <person name="Russ C."/>
            <person name="Cuomo C."/>
            <person name="Burger G."/>
            <person name="Gray M.W."/>
            <person name="Holland P.W.H."/>
            <person name="King N."/>
            <person name="Lang F.B.F."/>
            <person name="Roger A.J."/>
            <person name="Ruiz-Trillo I."/>
            <person name="Young S.K."/>
            <person name="Zeng Q."/>
            <person name="Gargeya S."/>
            <person name="Alvarado L."/>
            <person name="Berlin A."/>
            <person name="Chapman S.B."/>
            <person name="Chen Z."/>
            <person name="Freedman E."/>
            <person name="Gellesch M."/>
            <person name="Goldberg J."/>
            <person name="Griggs A."/>
            <person name="Gujja S."/>
            <person name="Heilman E."/>
            <person name="Heiman D."/>
            <person name="Howarth C."/>
            <person name="Mehta T."/>
            <person name="Neiman D."/>
            <person name="Pearson M."/>
            <person name="Roberts A."/>
            <person name="Saif S."/>
            <person name="Shea T."/>
            <person name="Shenoy N."/>
            <person name="Sisk P."/>
            <person name="Stolte C."/>
            <person name="Sykes S."/>
            <person name="White J."/>
            <person name="Yandava C."/>
            <person name="Haas B."/>
            <person name="Nusbaum C."/>
            <person name="Birren B."/>
        </authorList>
    </citation>
    <scope>NUCLEOTIDE SEQUENCE [LARGE SCALE GENOMIC DNA]</scope>
    <source>
        <strain evidence="2">ATCC 50818</strain>
    </source>
</reference>
<organism evidence="3">
    <name type="scientific">Salpingoeca rosetta (strain ATCC 50818 / BSB-021)</name>
    <dbReference type="NCBI Taxonomy" id="946362"/>
    <lineage>
        <taxon>Eukaryota</taxon>
        <taxon>Choanoflagellata</taxon>
        <taxon>Craspedida</taxon>
        <taxon>Salpingoecidae</taxon>
        <taxon>Salpingoeca</taxon>
    </lineage>
</organism>
<sequence>MCIAFLAWNAPGRYALVIANNRDEFYARPTSQCHWWPEHPNVLGGYDMQEGRPKHGTWMGITRQGRVGVLTNVRGLHDDESPRGRGELVRDFLVHPHVTPWDYCERVAKHDRDYGGFNLLLFDLAKRTEPAAYLTNRGTSSGTVLGVPAGIHGLSNAALNIPWFKVERGKSRMAQMDLNLPEEELTPLLFDLLSDTQKAPASELPQTGLGDAIEHHLSSTMVDIDPSLGLPHLGSGYGTRAQTVILVDKQGHAVVLERARNADGSWSDQKFEFDLDTTDTATDASQQSSQQQPSQEHESQQHA</sequence>
<accession>F2TZ01</accession>
<dbReference type="PANTHER" id="PTHR17985">
    <property type="entry name" value="SER/THR-RICH PROTEIN T10 IN DGCR REGION"/>
    <property type="match status" value="1"/>
</dbReference>
<dbReference type="EMBL" id="GL832957">
    <property type="protein sequence ID" value="EGD78825.1"/>
    <property type="molecule type" value="Genomic_DNA"/>
</dbReference>
<gene>
    <name evidence="2" type="ORF">PTSG_01800</name>
</gene>
<dbReference type="GeneID" id="16078375"/>
<dbReference type="STRING" id="946362.F2TZ01"/>
<dbReference type="RefSeq" id="XP_004997781.1">
    <property type="nucleotide sequence ID" value="XM_004997724.1"/>
</dbReference>
<evidence type="ECO:0000313" key="3">
    <source>
        <dbReference type="Proteomes" id="UP000007799"/>
    </source>
</evidence>
<evidence type="ECO:0000256" key="1">
    <source>
        <dbReference type="SAM" id="MobiDB-lite"/>
    </source>
</evidence>
<feature type="compositionally biased region" description="Low complexity" evidence="1">
    <location>
        <begin position="278"/>
        <end position="294"/>
    </location>
</feature>
<dbReference type="OrthoDB" id="191601at2759"/>
<feature type="region of interest" description="Disordered" evidence="1">
    <location>
        <begin position="266"/>
        <end position="303"/>
    </location>
</feature>
<dbReference type="AlphaFoldDB" id="F2TZ01"/>
<dbReference type="OMA" id="FAWRPGH"/>
<dbReference type="Pfam" id="PF05742">
    <property type="entry name" value="TANGO2"/>
    <property type="match status" value="1"/>
</dbReference>
<dbReference type="FunCoup" id="F2TZ01">
    <property type="interactions" value="970"/>
</dbReference>
<dbReference type="InParanoid" id="F2TZ01"/>
<evidence type="ECO:0008006" key="4">
    <source>
        <dbReference type="Google" id="ProtNLM"/>
    </source>
</evidence>
<keyword evidence="3" id="KW-1185">Reference proteome</keyword>
<evidence type="ECO:0000313" key="2">
    <source>
        <dbReference type="EMBL" id="EGD78825.1"/>
    </source>
</evidence>
<protein>
    <recommendedName>
        <fullName evidence="4">Ser/Thr-rich protein T10 in DGCR region</fullName>
    </recommendedName>
</protein>
<dbReference type="Proteomes" id="UP000007799">
    <property type="component" value="Unassembled WGS sequence"/>
</dbReference>
<name>F2TZ01_SALR5</name>
<dbReference type="InterPro" id="IPR008551">
    <property type="entry name" value="TANGO2"/>
</dbReference>